<keyword evidence="1" id="KW-0418">Kinase</keyword>
<dbReference type="RefSeq" id="WP_088410145.1">
    <property type="nucleotide sequence ID" value="NZ_CP021995.1"/>
</dbReference>
<dbReference type="EMBL" id="CP021995">
    <property type="protein sequence ID" value="ASD26084.1"/>
    <property type="molecule type" value="Genomic_DNA"/>
</dbReference>
<reference evidence="1 2" key="1">
    <citation type="submission" date="2017-06" db="EMBL/GenBank/DDBJ databases">
        <title>Biodegradation of gentamicin by bacterial consortia AMQD4 in synthetic medium and raw gentamicin sewage.</title>
        <authorList>
            <person name="Chang H."/>
            <person name="Feng Y."/>
            <person name="Li Z."/>
            <person name="Xue J."/>
            <person name="Cheng D."/>
        </authorList>
    </citation>
    <scope>NUCLEOTIDE SEQUENCE [LARGE SCALE GENOMIC DNA]</scope>
    <source>
        <strain evidence="1 2">BZC3</strain>
    </source>
</reference>
<dbReference type="InterPro" id="IPR027417">
    <property type="entry name" value="P-loop_NTPase"/>
</dbReference>
<reference evidence="1 2" key="2">
    <citation type="submission" date="2017-06" db="EMBL/GenBank/DDBJ databases">
        <authorList>
            <person name="Kim H.J."/>
            <person name="Triplett B.A."/>
        </authorList>
    </citation>
    <scope>NUCLEOTIDE SEQUENCE [LARGE SCALE GENOMIC DNA]</scope>
    <source>
        <strain evidence="1 2">BZC3</strain>
    </source>
</reference>
<keyword evidence="1" id="KW-0808">Transferase</keyword>
<dbReference type="Proteomes" id="UP000197024">
    <property type="component" value="Chromosome"/>
</dbReference>
<evidence type="ECO:0000313" key="1">
    <source>
        <dbReference type="EMBL" id="ASD26084.1"/>
    </source>
</evidence>
<accession>A0A1Z3LV44</accession>
<dbReference type="AlphaFoldDB" id="A0A1Z3LV44"/>
<sequence>MRIVFLYGPVGAGKLTVGRELARLTGLPLFHNHFVVDAVGAVFDFGSEPFIRLRESFWLQTFAEAARAERSLIFTFAPEATVDPGFPVRVQAVIEPFGGVVTFIALAVSPEEQERRIVQPSRAAFGKLQSVDLLRRLRADFDASLAAMPPADLTIDTEACSPSQAAERIAAHLADR</sequence>
<dbReference type="STRING" id="293.GCA_000988015_00393"/>
<protein>
    <submittedName>
        <fullName evidence="1">Shikimate kinase</fullName>
    </submittedName>
</protein>
<organism evidence="1 2">
    <name type="scientific">Brevundimonas diminuta</name>
    <name type="common">Pseudomonas diminuta</name>
    <dbReference type="NCBI Taxonomy" id="293"/>
    <lineage>
        <taxon>Bacteria</taxon>
        <taxon>Pseudomonadati</taxon>
        <taxon>Pseudomonadota</taxon>
        <taxon>Alphaproteobacteria</taxon>
        <taxon>Caulobacterales</taxon>
        <taxon>Caulobacteraceae</taxon>
        <taxon>Brevundimonas</taxon>
    </lineage>
</organism>
<name>A0A1Z3LV44_BREDI</name>
<gene>
    <name evidence="1" type="ORF">CD943_03755</name>
</gene>
<dbReference type="SUPFAM" id="SSF52540">
    <property type="entry name" value="P-loop containing nucleoside triphosphate hydrolases"/>
    <property type="match status" value="1"/>
</dbReference>
<evidence type="ECO:0000313" key="2">
    <source>
        <dbReference type="Proteomes" id="UP000197024"/>
    </source>
</evidence>
<dbReference type="GO" id="GO:0016301">
    <property type="term" value="F:kinase activity"/>
    <property type="evidence" value="ECO:0007669"/>
    <property type="project" value="UniProtKB-KW"/>
</dbReference>
<dbReference type="Gene3D" id="3.40.50.300">
    <property type="entry name" value="P-loop containing nucleotide triphosphate hydrolases"/>
    <property type="match status" value="1"/>
</dbReference>
<proteinExistence type="predicted"/>